<name>A0ABN6NLI5_9ENTE</name>
<evidence type="ECO:0000313" key="14">
    <source>
        <dbReference type="Proteomes" id="UP000831692"/>
    </source>
</evidence>
<evidence type="ECO:0000256" key="10">
    <source>
        <dbReference type="ARBA" id="ARBA00023136"/>
    </source>
</evidence>
<gene>
    <name evidence="13" type="ORF">ENLAB_04090</name>
</gene>
<evidence type="ECO:0000256" key="4">
    <source>
        <dbReference type="ARBA" id="ARBA00022475"/>
    </source>
</evidence>
<evidence type="ECO:0000256" key="3">
    <source>
        <dbReference type="ARBA" id="ARBA00012438"/>
    </source>
</evidence>
<reference evidence="13 14" key="1">
    <citation type="submission" date="2022-03" db="EMBL/GenBank/DDBJ databases">
        <title>Complete genome sequence of Enterococcus innesii DB-1.</title>
        <authorList>
            <person name="Fukuda D."/>
            <person name="Nolasco-Hipolito C."/>
        </authorList>
    </citation>
    <scope>NUCLEOTIDE SEQUENCE [LARGE SCALE GENOMIC DNA]</scope>
    <source>
        <strain evidence="13 14">DB-1</strain>
    </source>
</reference>
<feature type="domain" description="Histidine kinase" evidence="12">
    <location>
        <begin position="114"/>
        <end position="315"/>
    </location>
</feature>
<keyword evidence="7 13" id="KW-0418">Kinase</keyword>
<dbReference type="InterPro" id="IPR004358">
    <property type="entry name" value="Sig_transdc_His_kin-like_C"/>
</dbReference>
<keyword evidence="4" id="KW-1003">Cell membrane</keyword>
<dbReference type="InterPro" id="IPR005467">
    <property type="entry name" value="His_kinase_dom"/>
</dbReference>
<dbReference type="PANTHER" id="PTHR45453:SF2">
    <property type="entry name" value="HISTIDINE KINASE"/>
    <property type="match status" value="1"/>
</dbReference>
<dbReference type="Gene3D" id="3.30.565.10">
    <property type="entry name" value="Histidine kinase-like ATPase, C-terminal domain"/>
    <property type="match status" value="1"/>
</dbReference>
<dbReference type="GO" id="GO:0016301">
    <property type="term" value="F:kinase activity"/>
    <property type="evidence" value="ECO:0007669"/>
    <property type="project" value="UniProtKB-KW"/>
</dbReference>
<dbReference type="Proteomes" id="UP000831692">
    <property type="component" value="Chromosome"/>
</dbReference>
<dbReference type="SMART" id="SM00387">
    <property type="entry name" value="HATPase_c"/>
    <property type="match status" value="1"/>
</dbReference>
<dbReference type="PROSITE" id="PS50109">
    <property type="entry name" value="HIS_KIN"/>
    <property type="match status" value="1"/>
</dbReference>
<dbReference type="Pfam" id="PF02518">
    <property type="entry name" value="HATPase_c"/>
    <property type="match status" value="1"/>
</dbReference>
<keyword evidence="9" id="KW-0902">Two-component regulatory system</keyword>
<keyword evidence="6 11" id="KW-0812">Transmembrane</keyword>
<evidence type="ECO:0000256" key="6">
    <source>
        <dbReference type="ARBA" id="ARBA00022692"/>
    </source>
</evidence>
<evidence type="ECO:0000256" key="7">
    <source>
        <dbReference type="ARBA" id="ARBA00022777"/>
    </source>
</evidence>
<evidence type="ECO:0000313" key="13">
    <source>
        <dbReference type="EMBL" id="BDG66845.1"/>
    </source>
</evidence>
<evidence type="ECO:0000259" key="12">
    <source>
        <dbReference type="PROSITE" id="PS50109"/>
    </source>
</evidence>
<accession>A0ABN6NLI5</accession>
<dbReference type="InterPro" id="IPR036890">
    <property type="entry name" value="HATPase_C_sf"/>
</dbReference>
<dbReference type="EC" id="2.7.13.3" evidence="3"/>
<evidence type="ECO:0000256" key="5">
    <source>
        <dbReference type="ARBA" id="ARBA00022679"/>
    </source>
</evidence>
<keyword evidence="5" id="KW-0808">Transferase</keyword>
<evidence type="ECO:0000256" key="9">
    <source>
        <dbReference type="ARBA" id="ARBA00023012"/>
    </source>
</evidence>
<evidence type="ECO:0000256" key="2">
    <source>
        <dbReference type="ARBA" id="ARBA00004651"/>
    </source>
</evidence>
<keyword evidence="14" id="KW-1185">Reference proteome</keyword>
<protein>
    <recommendedName>
        <fullName evidence="3">histidine kinase</fullName>
        <ecNumber evidence="3">2.7.13.3</ecNumber>
    </recommendedName>
</protein>
<dbReference type="SUPFAM" id="SSF55874">
    <property type="entry name" value="ATPase domain of HSP90 chaperone/DNA topoisomerase II/histidine kinase"/>
    <property type="match status" value="1"/>
</dbReference>
<organism evidence="13 14">
    <name type="scientific">Enterococcus innesii</name>
    <dbReference type="NCBI Taxonomy" id="2839759"/>
    <lineage>
        <taxon>Bacteria</taxon>
        <taxon>Bacillati</taxon>
        <taxon>Bacillota</taxon>
        <taxon>Bacilli</taxon>
        <taxon>Lactobacillales</taxon>
        <taxon>Enterococcaceae</taxon>
        <taxon>Enterococcus</taxon>
    </lineage>
</organism>
<evidence type="ECO:0000256" key="1">
    <source>
        <dbReference type="ARBA" id="ARBA00000085"/>
    </source>
</evidence>
<comment type="subcellular location">
    <subcellularLocation>
        <location evidence="2">Cell membrane</location>
        <topology evidence="2">Multi-pass membrane protein</topology>
    </subcellularLocation>
</comment>
<comment type="catalytic activity">
    <reaction evidence="1">
        <text>ATP + protein L-histidine = ADP + protein N-phospho-L-histidine.</text>
        <dbReference type="EC" id="2.7.13.3"/>
    </reaction>
</comment>
<feature type="transmembrane region" description="Helical" evidence="11">
    <location>
        <begin position="12"/>
        <end position="28"/>
    </location>
</feature>
<dbReference type="PANTHER" id="PTHR45453">
    <property type="entry name" value="PHOSPHATE REGULON SENSOR PROTEIN PHOR"/>
    <property type="match status" value="1"/>
</dbReference>
<dbReference type="EMBL" id="AP025635">
    <property type="protein sequence ID" value="BDG66845.1"/>
    <property type="molecule type" value="Genomic_DNA"/>
</dbReference>
<evidence type="ECO:0000256" key="11">
    <source>
        <dbReference type="SAM" id="Phobius"/>
    </source>
</evidence>
<dbReference type="PRINTS" id="PR00344">
    <property type="entry name" value="BCTRLSENSOR"/>
</dbReference>
<dbReference type="GeneID" id="83456408"/>
<dbReference type="InterPro" id="IPR003594">
    <property type="entry name" value="HATPase_dom"/>
</dbReference>
<proteinExistence type="predicted"/>
<dbReference type="RefSeq" id="WP_077454308.1">
    <property type="nucleotide sequence ID" value="NZ_AP025635.1"/>
</dbReference>
<sequence>MREYVKLHIARILITVLAISLFVLVIWLDGYRNYLVIGYGLLLFCLLLLFVSLAEYLSNAAFYHYLKSGKAVRGSNGSLSKKWRKQFDAREQQMQEKLTELNQHHQNHIRFMNIWVHQMKTPVSVLALMAESEEVDSYDLLAETDRLKSGLATALNFVRLEDFTEDFVIESVSLLEVVKHGIGEQKRNFIRSEVYPKLLSDADITVTTDKKWLGILLFQLISNAIKYSKPESKVCFEIDPFSRSLTISDEGCGIAEADLPRVFRPFYTGQNGRQTGEATGIGLYLVETISKQLDIDIALVSKENLGTTVTLTFRT</sequence>
<evidence type="ECO:0000256" key="8">
    <source>
        <dbReference type="ARBA" id="ARBA00022989"/>
    </source>
</evidence>
<keyword evidence="8 11" id="KW-1133">Transmembrane helix</keyword>
<dbReference type="InterPro" id="IPR050351">
    <property type="entry name" value="BphY/WalK/GraS-like"/>
</dbReference>
<feature type="transmembrane region" description="Helical" evidence="11">
    <location>
        <begin position="34"/>
        <end position="57"/>
    </location>
</feature>
<keyword evidence="10 11" id="KW-0472">Membrane</keyword>